<keyword evidence="7 9" id="KW-0173">Coenzyme A biosynthesis</keyword>
<dbReference type="EC" id="2.7.7.3" evidence="9"/>
<dbReference type="AlphaFoldDB" id="A0A4R3K2L8"/>
<dbReference type="OrthoDB" id="9806661at2"/>
<sequence length="158" mass="17879">MTTALCPGSFDPVTNGHINIFERTAKIFDQVIVAVFNNIRKDSFLPIQERLELLRSSTAHIKNITIDSFDGLLADYVTAKNADIVVRGLRDQNDFFYETSQMLMLKRMAPQVESVYLMSEHQYSYVSSSAIRELVNFHGDIKGLVPRCVEKAVKAKFG</sequence>
<evidence type="ECO:0000256" key="4">
    <source>
        <dbReference type="ARBA" id="ARBA00022741"/>
    </source>
</evidence>
<comment type="subcellular location">
    <subcellularLocation>
        <location evidence="9">Cytoplasm</location>
    </subcellularLocation>
</comment>
<feature type="domain" description="Cytidyltransferase-like" evidence="10">
    <location>
        <begin position="5"/>
        <end position="133"/>
    </location>
</feature>
<dbReference type="SUPFAM" id="SSF52374">
    <property type="entry name" value="Nucleotidylyl transferase"/>
    <property type="match status" value="1"/>
</dbReference>
<dbReference type="NCBIfam" id="TIGR00125">
    <property type="entry name" value="cyt_tran_rel"/>
    <property type="match status" value="1"/>
</dbReference>
<keyword evidence="3 9" id="KW-0548">Nucleotidyltransferase</keyword>
<evidence type="ECO:0000256" key="7">
    <source>
        <dbReference type="ARBA" id="ARBA00022993"/>
    </source>
</evidence>
<evidence type="ECO:0000256" key="8">
    <source>
        <dbReference type="ARBA" id="ARBA00029346"/>
    </source>
</evidence>
<proteinExistence type="inferred from homology"/>
<comment type="cofactor">
    <cofactor evidence="9">
        <name>Mg(2+)</name>
        <dbReference type="ChEBI" id="CHEBI:18420"/>
    </cofactor>
</comment>
<comment type="function">
    <text evidence="9">Reversibly transfers an adenylyl group from ATP to 4'-phosphopantetheine, yielding dephospho-CoA (dPCoA) and pyrophosphate.</text>
</comment>
<feature type="binding site" evidence="9">
    <location>
        <position position="87"/>
    </location>
    <ligand>
        <name>substrate</name>
    </ligand>
</feature>
<keyword evidence="6 9" id="KW-0460">Magnesium</keyword>
<dbReference type="Gene3D" id="3.40.50.620">
    <property type="entry name" value="HUPs"/>
    <property type="match status" value="1"/>
</dbReference>
<dbReference type="RefSeq" id="WP_132551315.1">
    <property type="nucleotide sequence ID" value="NZ_SMAA01000021.1"/>
</dbReference>
<feature type="binding site" evidence="9">
    <location>
        <begin position="9"/>
        <end position="10"/>
    </location>
    <ligand>
        <name>ATP</name>
        <dbReference type="ChEBI" id="CHEBI:30616"/>
    </ligand>
</feature>
<dbReference type="InterPro" id="IPR001980">
    <property type="entry name" value="PPAT"/>
</dbReference>
<dbReference type="NCBIfam" id="TIGR01510">
    <property type="entry name" value="coaD_prev_kdtB"/>
    <property type="match status" value="1"/>
</dbReference>
<dbReference type="InterPro" id="IPR004821">
    <property type="entry name" value="Cyt_trans-like"/>
</dbReference>
<protein>
    <recommendedName>
        <fullName evidence="9">Phosphopantetheine adenylyltransferase</fullName>
        <ecNumber evidence="9">2.7.7.3</ecNumber>
    </recommendedName>
    <alternativeName>
        <fullName evidence="9">Dephospho-CoA pyrophosphorylase</fullName>
    </alternativeName>
    <alternativeName>
        <fullName evidence="9">Pantetheine-phosphate adenylyltransferase</fullName>
        <shortName evidence="9">PPAT</shortName>
    </alternativeName>
</protein>
<feature type="binding site" evidence="9">
    <location>
        <begin position="123"/>
        <end position="129"/>
    </location>
    <ligand>
        <name>ATP</name>
        <dbReference type="ChEBI" id="CHEBI:30616"/>
    </ligand>
</feature>
<name>A0A4R3K2L8_9FIRM</name>
<comment type="caution">
    <text evidence="11">The sequence shown here is derived from an EMBL/GenBank/DDBJ whole genome shotgun (WGS) entry which is preliminary data.</text>
</comment>
<evidence type="ECO:0000256" key="1">
    <source>
        <dbReference type="ARBA" id="ARBA00022490"/>
    </source>
</evidence>
<reference evidence="11 12" key="1">
    <citation type="submission" date="2019-03" db="EMBL/GenBank/DDBJ databases">
        <title>Genomic Encyclopedia of Type Strains, Phase IV (KMG-IV): sequencing the most valuable type-strain genomes for metagenomic binning, comparative biology and taxonomic classification.</title>
        <authorList>
            <person name="Goeker M."/>
        </authorList>
    </citation>
    <scope>NUCLEOTIDE SEQUENCE [LARGE SCALE GENOMIC DNA]</scope>
    <source>
        <strain evidence="11 12">DSM 20467</strain>
    </source>
</reference>
<evidence type="ECO:0000313" key="11">
    <source>
        <dbReference type="EMBL" id="TCS76690.1"/>
    </source>
</evidence>
<dbReference type="PANTHER" id="PTHR21342">
    <property type="entry name" value="PHOSPHOPANTETHEINE ADENYLYLTRANSFERASE"/>
    <property type="match status" value="1"/>
</dbReference>
<feature type="site" description="Transition state stabilizer" evidence="9">
    <location>
        <position position="17"/>
    </location>
</feature>
<comment type="pathway">
    <text evidence="9">Cofactor biosynthesis; coenzyme A biosynthesis; CoA from (R)-pantothenate: step 4/5.</text>
</comment>
<keyword evidence="12" id="KW-1185">Reference proteome</keyword>
<dbReference type="PANTHER" id="PTHR21342:SF1">
    <property type="entry name" value="PHOSPHOPANTETHEINE ADENYLYLTRANSFERASE"/>
    <property type="match status" value="1"/>
</dbReference>
<comment type="catalytic activity">
    <reaction evidence="8 9">
        <text>(R)-4'-phosphopantetheine + ATP + H(+) = 3'-dephospho-CoA + diphosphate</text>
        <dbReference type="Rhea" id="RHEA:19801"/>
        <dbReference type="ChEBI" id="CHEBI:15378"/>
        <dbReference type="ChEBI" id="CHEBI:30616"/>
        <dbReference type="ChEBI" id="CHEBI:33019"/>
        <dbReference type="ChEBI" id="CHEBI:57328"/>
        <dbReference type="ChEBI" id="CHEBI:61723"/>
        <dbReference type="EC" id="2.7.7.3"/>
    </reaction>
</comment>
<dbReference type="CDD" id="cd02163">
    <property type="entry name" value="PPAT"/>
    <property type="match status" value="1"/>
</dbReference>
<keyword evidence="5 9" id="KW-0067">ATP-binding</keyword>
<evidence type="ECO:0000313" key="12">
    <source>
        <dbReference type="Proteomes" id="UP000295188"/>
    </source>
</evidence>
<dbReference type="GO" id="GO:0005737">
    <property type="term" value="C:cytoplasm"/>
    <property type="evidence" value="ECO:0007669"/>
    <property type="project" value="UniProtKB-SubCell"/>
</dbReference>
<feature type="binding site" evidence="9">
    <location>
        <position position="9"/>
    </location>
    <ligand>
        <name>substrate</name>
    </ligand>
</feature>
<gene>
    <name evidence="9" type="primary">coaD</name>
    <name evidence="11" type="ORF">EDC37_12125</name>
</gene>
<dbReference type="GO" id="GO:0005524">
    <property type="term" value="F:ATP binding"/>
    <property type="evidence" value="ECO:0007669"/>
    <property type="project" value="UniProtKB-KW"/>
</dbReference>
<keyword evidence="1 9" id="KW-0963">Cytoplasm</keyword>
<dbReference type="HAMAP" id="MF_00151">
    <property type="entry name" value="PPAT_bact"/>
    <property type="match status" value="1"/>
</dbReference>
<evidence type="ECO:0000256" key="2">
    <source>
        <dbReference type="ARBA" id="ARBA00022679"/>
    </source>
</evidence>
<organism evidence="11 12">
    <name type="scientific">Pectinatus cerevisiiphilus</name>
    <dbReference type="NCBI Taxonomy" id="86956"/>
    <lineage>
        <taxon>Bacteria</taxon>
        <taxon>Bacillati</taxon>
        <taxon>Bacillota</taxon>
        <taxon>Negativicutes</taxon>
        <taxon>Selenomonadales</taxon>
        <taxon>Selenomonadaceae</taxon>
        <taxon>Pectinatus</taxon>
    </lineage>
</organism>
<feature type="binding site" evidence="9">
    <location>
        <position position="17"/>
    </location>
    <ligand>
        <name>ATP</name>
        <dbReference type="ChEBI" id="CHEBI:30616"/>
    </ligand>
</feature>
<evidence type="ECO:0000259" key="10">
    <source>
        <dbReference type="Pfam" id="PF01467"/>
    </source>
</evidence>
<comment type="similarity">
    <text evidence="9">Belongs to the bacterial CoaD family.</text>
</comment>
<dbReference type="GO" id="GO:0004595">
    <property type="term" value="F:pantetheine-phosphate adenylyltransferase activity"/>
    <property type="evidence" value="ECO:0007669"/>
    <property type="project" value="UniProtKB-UniRule"/>
</dbReference>
<comment type="subunit">
    <text evidence="9">Homohexamer.</text>
</comment>
<dbReference type="EMBL" id="SMAA01000021">
    <property type="protein sequence ID" value="TCS76690.1"/>
    <property type="molecule type" value="Genomic_DNA"/>
</dbReference>
<feature type="binding site" evidence="9">
    <location>
        <position position="73"/>
    </location>
    <ligand>
        <name>substrate</name>
    </ligand>
</feature>
<dbReference type="UniPathway" id="UPA00241">
    <property type="reaction ID" value="UER00355"/>
</dbReference>
<evidence type="ECO:0000256" key="5">
    <source>
        <dbReference type="ARBA" id="ARBA00022840"/>
    </source>
</evidence>
<feature type="binding site" evidence="9">
    <location>
        <position position="98"/>
    </location>
    <ligand>
        <name>ATP</name>
        <dbReference type="ChEBI" id="CHEBI:30616"/>
    </ligand>
</feature>
<dbReference type="Pfam" id="PF01467">
    <property type="entry name" value="CTP_transf_like"/>
    <property type="match status" value="1"/>
</dbReference>
<evidence type="ECO:0000256" key="9">
    <source>
        <dbReference type="HAMAP-Rule" id="MF_00151"/>
    </source>
</evidence>
<feature type="binding site" evidence="9">
    <location>
        <position position="41"/>
    </location>
    <ligand>
        <name>substrate</name>
    </ligand>
</feature>
<dbReference type="PRINTS" id="PR01020">
    <property type="entry name" value="LPSBIOSNTHSS"/>
</dbReference>
<evidence type="ECO:0000256" key="3">
    <source>
        <dbReference type="ARBA" id="ARBA00022695"/>
    </source>
</evidence>
<keyword evidence="2 9" id="KW-0808">Transferase</keyword>
<evidence type="ECO:0000256" key="6">
    <source>
        <dbReference type="ARBA" id="ARBA00022842"/>
    </source>
</evidence>
<dbReference type="GO" id="GO:0015937">
    <property type="term" value="P:coenzyme A biosynthetic process"/>
    <property type="evidence" value="ECO:0007669"/>
    <property type="project" value="UniProtKB-UniRule"/>
</dbReference>
<feature type="binding site" evidence="9">
    <location>
        <begin position="88"/>
        <end position="90"/>
    </location>
    <ligand>
        <name>ATP</name>
        <dbReference type="ChEBI" id="CHEBI:30616"/>
    </ligand>
</feature>
<dbReference type="InterPro" id="IPR014729">
    <property type="entry name" value="Rossmann-like_a/b/a_fold"/>
</dbReference>
<dbReference type="Proteomes" id="UP000295188">
    <property type="component" value="Unassembled WGS sequence"/>
</dbReference>
<accession>A0A4R3K2L8</accession>
<keyword evidence="4 9" id="KW-0547">Nucleotide-binding</keyword>